<keyword evidence="4" id="KW-0808">Transferase</keyword>
<dbReference type="GO" id="GO:0009007">
    <property type="term" value="F:site-specific DNA-methyltransferase (adenine-specific) activity"/>
    <property type="evidence" value="ECO:0007669"/>
    <property type="project" value="UniProtKB-EC"/>
</dbReference>
<evidence type="ECO:0000256" key="5">
    <source>
        <dbReference type="ARBA" id="ARBA00022691"/>
    </source>
</evidence>
<dbReference type="InterPro" id="IPR029063">
    <property type="entry name" value="SAM-dependent_MTases_sf"/>
</dbReference>
<dbReference type="Pfam" id="PF02086">
    <property type="entry name" value="MethyltransfD12"/>
    <property type="match status" value="1"/>
</dbReference>
<dbReference type="InterPro" id="IPR023095">
    <property type="entry name" value="Ade_MeTrfase_dom_2"/>
</dbReference>
<protein>
    <recommendedName>
        <fullName evidence="2">site-specific DNA-methyltransferase (adenine-specific)</fullName>
        <ecNumber evidence="2">2.1.1.72</ecNumber>
    </recommendedName>
</protein>
<proteinExistence type="inferred from homology"/>
<evidence type="ECO:0000256" key="4">
    <source>
        <dbReference type="ARBA" id="ARBA00022679"/>
    </source>
</evidence>
<comment type="similarity">
    <text evidence="1">Belongs to the N(4)/N(6)-methyltransferase family.</text>
</comment>
<dbReference type="eggNOG" id="COG0338">
    <property type="taxonomic scope" value="Bacteria"/>
</dbReference>
<dbReference type="REBASE" id="86556">
    <property type="entry name" value="M.MspSO1ORF11729P"/>
</dbReference>
<dbReference type="PRINTS" id="PR00505">
    <property type="entry name" value="D12N6MTFRASE"/>
</dbReference>
<dbReference type="GO" id="GO:0032259">
    <property type="term" value="P:methylation"/>
    <property type="evidence" value="ECO:0007669"/>
    <property type="project" value="UniProtKB-KW"/>
</dbReference>
<comment type="caution">
    <text evidence="7">The sequence shown here is derived from an EMBL/GenBank/DDBJ whole genome shotgun (WGS) entry which is preliminary data.</text>
</comment>
<dbReference type="PIRSF" id="PIRSF000398">
    <property type="entry name" value="M_m6A_EcoRV"/>
    <property type="match status" value="1"/>
</dbReference>
<accession>M3AB26</accession>
<dbReference type="GO" id="GO:1904047">
    <property type="term" value="F:S-adenosyl-L-methionine binding"/>
    <property type="evidence" value="ECO:0007669"/>
    <property type="project" value="TreeGrafter"/>
</dbReference>
<dbReference type="InterPro" id="IPR012263">
    <property type="entry name" value="M_m6A_EcoRV"/>
</dbReference>
<evidence type="ECO:0000256" key="2">
    <source>
        <dbReference type="ARBA" id="ARBA00011900"/>
    </source>
</evidence>
<dbReference type="PATRIC" id="fig|1244869.3.peg.2362"/>
<sequence length="268" mass="30289">MTHQSDFRPVSPAKPVAAYIGGKRLLAATIIDRIAAIPHATYVEPFVGMGGVFLRRSLAPKSEVMNDISRDVVTLFRVLQRHYAYFIDFLRFRVTARAEFERLRQTDPETLTDLERAARYLYLQRLSYAGKPDAVFAVHPGSGARFNITRLESLLEAAHARLSGAVIECLPWADCIRRWDRADTLFYLDPPYYRCEDYYGKGLFTRDDFGRLAEVLAGLKGRFIMSLNDTPEVREIFAAFAIETVETTYYAGGGNNAKATTEVLITKP</sequence>
<gene>
    <name evidence="7" type="ORF">H261_11729</name>
</gene>
<dbReference type="PANTHER" id="PTHR30481">
    <property type="entry name" value="DNA ADENINE METHYLASE"/>
    <property type="match status" value="1"/>
</dbReference>
<evidence type="ECO:0000256" key="1">
    <source>
        <dbReference type="ARBA" id="ARBA00006594"/>
    </source>
</evidence>
<evidence type="ECO:0000313" key="7">
    <source>
        <dbReference type="EMBL" id="EME69704.1"/>
    </source>
</evidence>
<reference evidence="7 8" key="1">
    <citation type="journal article" date="2014" name="Genome Announc.">
        <title>Draft Genome Sequence of Magnetospirillum sp. Strain SO-1, a Freshwater Magnetotactic Bacterium Isolated from the Ol'khovka River, Russia.</title>
        <authorList>
            <person name="Grouzdev D.S."/>
            <person name="Dziuba M.V."/>
            <person name="Sukhacheva M.S."/>
            <person name="Mardanov A.V."/>
            <person name="Beletskiy A.V."/>
            <person name="Kuznetsov B.B."/>
            <person name="Skryabin K.G."/>
        </authorList>
    </citation>
    <scope>NUCLEOTIDE SEQUENCE [LARGE SCALE GENOMIC DNA]</scope>
    <source>
        <strain evidence="7 8">SO-1</strain>
    </source>
</reference>
<evidence type="ECO:0000313" key="8">
    <source>
        <dbReference type="Proteomes" id="UP000011744"/>
    </source>
</evidence>
<dbReference type="GO" id="GO:0006298">
    <property type="term" value="P:mismatch repair"/>
    <property type="evidence" value="ECO:0007669"/>
    <property type="project" value="TreeGrafter"/>
</dbReference>
<dbReference type="STRING" id="1244869.H261_11729"/>
<dbReference type="Proteomes" id="UP000011744">
    <property type="component" value="Unassembled WGS sequence"/>
</dbReference>
<dbReference type="EMBL" id="AONQ01000028">
    <property type="protein sequence ID" value="EME69704.1"/>
    <property type="molecule type" value="Genomic_DNA"/>
</dbReference>
<dbReference type="EC" id="2.1.1.72" evidence="2"/>
<dbReference type="InterPro" id="IPR012327">
    <property type="entry name" value="MeTrfase_D12"/>
</dbReference>
<dbReference type="Gene3D" id="3.40.50.150">
    <property type="entry name" value="Vaccinia Virus protein VP39"/>
    <property type="match status" value="1"/>
</dbReference>
<evidence type="ECO:0000256" key="3">
    <source>
        <dbReference type="ARBA" id="ARBA00022603"/>
    </source>
</evidence>
<name>M3AB26_9PROT</name>
<dbReference type="GO" id="GO:0009307">
    <property type="term" value="P:DNA restriction-modification system"/>
    <property type="evidence" value="ECO:0007669"/>
    <property type="project" value="InterPro"/>
</dbReference>
<dbReference type="GO" id="GO:0043565">
    <property type="term" value="F:sequence-specific DNA binding"/>
    <property type="evidence" value="ECO:0007669"/>
    <property type="project" value="TreeGrafter"/>
</dbReference>
<keyword evidence="8" id="KW-1185">Reference proteome</keyword>
<dbReference type="SUPFAM" id="SSF53335">
    <property type="entry name" value="S-adenosyl-L-methionine-dependent methyltransferases"/>
    <property type="match status" value="1"/>
</dbReference>
<keyword evidence="3 7" id="KW-0489">Methyltransferase</keyword>
<dbReference type="RefSeq" id="WP_008617676.1">
    <property type="nucleotide sequence ID" value="NZ_AONQ01000028.1"/>
</dbReference>
<dbReference type="AlphaFoldDB" id="M3AB26"/>
<organism evidence="7 8">
    <name type="scientific">Paramagnetospirillum caucaseum</name>
    <dbReference type="NCBI Taxonomy" id="1244869"/>
    <lineage>
        <taxon>Bacteria</taxon>
        <taxon>Pseudomonadati</taxon>
        <taxon>Pseudomonadota</taxon>
        <taxon>Alphaproteobacteria</taxon>
        <taxon>Rhodospirillales</taxon>
        <taxon>Magnetospirillaceae</taxon>
        <taxon>Paramagnetospirillum</taxon>
    </lineage>
</organism>
<comment type="catalytic activity">
    <reaction evidence="6">
        <text>a 2'-deoxyadenosine in DNA + S-adenosyl-L-methionine = an N(6)-methyl-2'-deoxyadenosine in DNA + S-adenosyl-L-homocysteine + H(+)</text>
        <dbReference type="Rhea" id="RHEA:15197"/>
        <dbReference type="Rhea" id="RHEA-COMP:12418"/>
        <dbReference type="Rhea" id="RHEA-COMP:12419"/>
        <dbReference type="ChEBI" id="CHEBI:15378"/>
        <dbReference type="ChEBI" id="CHEBI:57856"/>
        <dbReference type="ChEBI" id="CHEBI:59789"/>
        <dbReference type="ChEBI" id="CHEBI:90615"/>
        <dbReference type="ChEBI" id="CHEBI:90616"/>
        <dbReference type="EC" id="2.1.1.72"/>
    </reaction>
</comment>
<dbReference type="PANTHER" id="PTHR30481:SF4">
    <property type="entry name" value="SITE-SPECIFIC DNA-METHYLTRANSFERASE (ADENINE-SPECIFIC)"/>
    <property type="match status" value="1"/>
</dbReference>
<evidence type="ECO:0000256" key="6">
    <source>
        <dbReference type="ARBA" id="ARBA00047942"/>
    </source>
</evidence>
<dbReference type="Gene3D" id="1.10.1020.10">
    <property type="entry name" value="Adenine-specific Methyltransferase, Domain 2"/>
    <property type="match status" value="1"/>
</dbReference>
<keyword evidence="5" id="KW-0949">S-adenosyl-L-methionine</keyword>